<dbReference type="EMBL" id="JYDQ01003315">
    <property type="protein sequence ID" value="KRY02910.1"/>
    <property type="molecule type" value="Genomic_DNA"/>
</dbReference>
<reference evidence="1 2" key="1">
    <citation type="submission" date="2015-01" db="EMBL/GenBank/DDBJ databases">
        <title>Evolution of Trichinella species and genotypes.</title>
        <authorList>
            <person name="Korhonen P.K."/>
            <person name="Edoardo P."/>
            <person name="Giuseppe L.R."/>
            <person name="Gasser R.B."/>
        </authorList>
    </citation>
    <scope>NUCLEOTIDE SEQUENCE [LARGE SCALE GENOMIC DNA]</scope>
    <source>
        <strain evidence="1">ISS2496</strain>
    </source>
</reference>
<accession>A0A0V0YRL7</accession>
<sequence>MSHSITLHILTHGRAIIQHVALVKEHQGFDNVNKPDTFLNNFV</sequence>
<evidence type="ECO:0000313" key="1">
    <source>
        <dbReference type="EMBL" id="KRY02910.1"/>
    </source>
</evidence>
<dbReference type="Proteomes" id="UP000054783">
    <property type="component" value="Unassembled WGS sequence"/>
</dbReference>
<protein>
    <submittedName>
        <fullName evidence="1">Uncharacterized protein</fullName>
    </submittedName>
</protein>
<comment type="caution">
    <text evidence="1">The sequence shown here is derived from an EMBL/GenBank/DDBJ whole genome shotgun (WGS) entry which is preliminary data.</text>
</comment>
<dbReference type="AlphaFoldDB" id="A0A0V0YRL7"/>
<evidence type="ECO:0000313" key="2">
    <source>
        <dbReference type="Proteomes" id="UP000054783"/>
    </source>
</evidence>
<proteinExistence type="predicted"/>
<keyword evidence="2" id="KW-1185">Reference proteome</keyword>
<name>A0A0V0YRL7_9BILA</name>
<organism evidence="1 2">
    <name type="scientific">Trichinella patagoniensis</name>
    <dbReference type="NCBI Taxonomy" id="990121"/>
    <lineage>
        <taxon>Eukaryota</taxon>
        <taxon>Metazoa</taxon>
        <taxon>Ecdysozoa</taxon>
        <taxon>Nematoda</taxon>
        <taxon>Enoplea</taxon>
        <taxon>Dorylaimia</taxon>
        <taxon>Trichinellida</taxon>
        <taxon>Trichinellidae</taxon>
        <taxon>Trichinella</taxon>
    </lineage>
</organism>
<gene>
    <name evidence="1" type="ORF">T12_4248</name>
</gene>